<evidence type="ECO:0000256" key="4">
    <source>
        <dbReference type="RuleBase" id="RU000461"/>
    </source>
</evidence>
<dbReference type="InterPro" id="IPR017972">
    <property type="entry name" value="Cyt_P450_CS"/>
</dbReference>
<evidence type="ECO:0000313" key="6">
    <source>
        <dbReference type="Proteomes" id="UP000008229"/>
    </source>
</evidence>
<dbReference type="InterPro" id="IPR050121">
    <property type="entry name" value="Cytochrome_P450_monoxygenase"/>
</dbReference>
<dbReference type="Proteomes" id="UP000008229">
    <property type="component" value="Chromosome"/>
</dbReference>
<keyword evidence="4" id="KW-0503">Monooxygenase</keyword>
<dbReference type="InterPro" id="IPR002401">
    <property type="entry name" value="Cyt_P450_E_grp-I"/>
</dbReference>
<dbReference type="RefSeq" id="WP_012935220.1">
    <property type="nucleotide sequence ID" value="NC_013739.1"/>
</dbReference>
<evidence type="ECO:0000256" key="2">
    <source>
        <dbReference type="ARBA" id="ARBA00010617"/>
    </source>
</evidence>
<name>D3F1K6_CONWI</name>
<dbReference type="GO" id="GO:0016705">
    <property type="term" value="F:oxidoreductase activity, acting on paired donors, with incorporation or reduction of molecular oxygen"/>
    <property type="evidence" value="ECO:0007669"/>
    <property type="project" value="InterPro"/>
</dbReference>
<dbReference type="GO" id="GO:0004497">
    <property type="term" value="F:monooxygenase activity"/>
    <property type="evidence" value="ECO:0007669"/>
    <property type="project" value="UniProtKB-KW"/>
</dbReference>
<comment type="cofactor">
    <cofactor evidence="1 3">
        <name>heme</name>
        <dbReference type="ChEBI" id="CHEBI:30413"/>
    </cofactor>
</comment>
<reference evidence="5 6" key="1">
    <citation type="journal article" date="2010" name="Stand. Genomic Sci.">
        <title>Complete genome sequence of Conexibacter woesei type strain (ID131577).</title>
        <authorList>
            <person name="Pukall R."/>
            <person name="Lapidus A."/>
            <person name="Glavina Del Rio T."/>
            <person name="Copeland A."/>
            <person name="Tice H."/>
            <person name="Cheng J.-F."/>
            <person name="Lucas S."/>
            <person name="Chen F."/>
            <person name="Nolan M."/>
            <person name="Bruce D."/>
            <person name="Goodwin L."/>
            <person name="Pitluck S."/>
            <person name="Mavromatis K."/>
            <person name="Ivanova N."/>
            <person name="Ovchinnikova G."/>
            <person name="Pati A."/>
            <person name="Chen A."/>
            <person name="Palaniappan K."/>
            <person name="Land M."/>
            <person name="Hauser L."/>
            <person name="Chang Y.-J."/>
            <person name="Jeffries C.D."/>
            <person name="Chain P."/>
            <person name="Meincke L."/>
            <person name="Sims D."/>
            <person name="Brettin T."/>
            <person name="Detter J.C."/>
            <person name="Rohde M."/>
            <person name="Goeker M."/>
            <person name="Bristow J."/>
            <person name="Eisen J.A."/>
            <person name="Markowitz V."/>
            <person name="Kyrpides N.C."/>
            <person name="Klenk H.-P."/>
            <person name="Hugenholtz P."/>
        </authorList>
    </citation>
    <scope>NUCLEOTIDE SEQUENCE [LARGE SCALE GENOMIC DNA]</scope>
    <source>
        <strain evidence="6">DSM 14684 / CIP 108061 / JCM 11494 / NBRC 100937 / ID131577</strain>
    </source>
</reference>
<dbReference type="PRINTS" id="PR00385">
    <property type="entry name" value="P450"/>
</dbReference>
<dbReference type="EMBL" id="CP001854">
    <property type="protein sequence ID" value="ADB52169.1"/>
    <property type="molecule type" value="Genomic_DNA"/>
</dbReference>
<protein>
    <submittedName>
        <fullName evidence="5">Cytochrome P450</fullName>
    </submittedName>
</protein>
<organism evidence="5 6">
    <name type="scientific">Conexibacter woesei (strain DSM 14684 / CCUG 47730 / CIP 108061 / JCM 11494 / NBRC 100937 / ID131577)</name>
    <dbReference type="NCBI Taxonomy" id="469383"/>
    <lineage>
        <taxon>Bacteria</taxon>
        <taxon>Bacillati</taxon>
        <taxon>Actinomycetota</taxon>
        <taxon>Thermoleophilia</taxon>
        <taxon>Solirubrobacterales</taxon>
        <taxon>Conexibacteraceae</taxon>
        <taxon>Conexibacter</taxon>
    </lineage>
</organism>
<evidence type="ECO:0000313" key="5">
    <source>
        <dbReference type="EMBL" id="ADB52169.1"/>
    </source>
</evidence>
<dbReference type="Pfam" id="PF00067">
    <property type="entry name" value="p450"/>
    <property type="match status" value="1"/>
</dbReference>
<dbReference type="HOGENOM" id="CLU_001570_5_1_11"/>
<keyword evidence="3 4" id="KW-0479">Metal-binding</keyword>
<dbReference type="AlphaFoldDB" id="D3F1K6"/>
<feature type="binding site" description="axial binding residue" evidence="3">
    <location>
        <position position="424"/>
    </location>
    <ligand>
        <name>heme</name>
        <dbReference type="ChEBI" id="CHEBI:30413"/>
    </ligand>
    <ligandPart>
        <name>Fe</name>
        <dbReference type="ChEBI" id="CHEBI:18248"/>
    </ligandPart>
</feature>
<reference evidence="6" key="2">
    <citation type="submission" date="2010-01" db="EMBL/GenBank/DDBJ databases">
        <title>The complete genome of Conexibacter woesei DSM 14684.</title>
        <authorList>
            <consortium name="US DOE Joint Genome Institute (JGI-PGF)"/>
            <person name="Lucas S."/>
            <person name="Copeland A."/>
            <person name="Lapidus A."/>
            <person name="Glavina del Rio T."/>
            <person name="Dalin E."/>
            <person name="Tice H."/>
            <person name="Bruce D."/>
            <person name="Goodwin L."/>
            <person name="Pitluck S."/>
            <person name="Kyrpides N."/>
            <person name="Mavromatis K."/>
            <person name="Ivanova N."/>
            <person name="Mikhailova N."/>
            <person name="Chertkov O."/>
            <person name="Brettin T."/>
            <person name="Detter J.C."/>
            <person name="Han C."/>
            <person name="Larimer F."/>
            <person name="Land M."/>
            <person name="Hauser L."/>
            <person name="Markowitz V."/>
            <person name="Cheng J.-F."/>
            <person name="Hugenholtz P."/>
            <person name="Woyke T."/>
            <person name="Wu D."/>
            <person name="Pukall R."/>
            <person name="Steenblock K."/>
            <person name="Schneider S."/>
            <person name="Klenk H.-P."/>
            <person name="Eisen J.A."/>
        </authorList>
    </citation>
    <scope>NUCLEOTIDE SEQUENCE [LARGE SCALE GENOMIC DNA]</scope>
    <source>
        <strain evidence="6">DSM 14684 / CIP 108061 / JCM 11494 / NBRC 100937 / ID131577</strain>
    </source>
</reference>
<dbReference type="PROSITE" id="PS00086">
    <property type="entry name" value="CYTOCHROME_P450"/>
    <property type="match status" value="1"/>
</dbReference>
<dbReference type="PRINTS" id="PR00463">
    <property type="entry name" value="EP450I"/>
</dbReference>
<dbReference type="PANTHER" id="PTHR24305:SF166">
    <property type="entry name" value="CYTOCHROME P450 12A4, MITOCHONDRIAL-RELATED"/>
    <property type="match status" value="1"/>
</dbReference>
<evidence type="ECO:0000256" key="1">
    <source>
        <dbReference type="ARBA" id="ARBA00001971"/>
    </source>
</evidence>
<dbReference type="OrthoDB" id="7376058at2"/>
<dbReference type="PANTHER" id="PTHR24305">
    <property type="entry name" value="CYTOCHROME P450"/>
    <property type="match status" value="1"/>
</dbReference>
<comment type="similarity">
    <text evidence="2 4">Belongs to the cytochrome P450 family.</text>
</comment>
<dbReference type="eggNOG" id="COG2124">
    <property type="taxonomic scope" value="Bacteria"/>
</dbReference>
<keyword evidence="3 4" id="KW-0349">Heme</keyword>
<keyword evidence="3 4" id="KW-0408">Iron</keyword>
<gene>
    <name evidence="5" type="ordered locus">Cwoe_3752</name>
</gene>
<dbReference type="CDD" id="cd11053">
    <property type="entry name" value="CYP110-like"/>
    <property type="match status" value="1"/>
</dbReference>
<dbReference type="InterPro" id="IPR001128">
    <property type="entry name" value="Cyt_P450"/>
</dbReference>
<accession>D3F1K6</accession>
<keyword evidence="4" id="KW-0560">Oxidoreductase</keyword>
<dbReference type="Gene3D" id="1.10.630.10">
    <property type="entry name" value="Cytochrome P450"/>
    <property type="match status" value="1"/>
</dbReference>
<evidence type="ECO:0000256" key="3">
    <source>
        <dbReference type="PIRSR" id="PIRSR602401-1"/>
    </source>
</evidence>
<keyword evidence="6" id="KW-1185">Reference proteome</keyword>
<dbReference type="STRING" id="469383.Cwoe_3752"/>
<dbReference type="GO" id="GO:0005506">
    <property type="term" value="F:iron ion binding"/>
    <property type="evidence" value="ECO:0007669"/>
    <property type="project" value="InterPro"/>
</dbReference>
<dbReference type="KEGG" id="cwo:Cwoe_3752"/>
<dbReference type="SUPFAM" id="SSF48264">
    <property type="entry name" value="Cytochrome P450"/>
    <property type="match status" value="1"/>
</dbReference>
<dbReference type="GO" id="GO:0020037">
    <property type="term" value="F:heme binding"/>
    <property type="evidence" value="ECO:0007669"/>
    <property type="project" value="InterPro"/>
</dbReference>
<proteinExistence type="inferred from homology"/>
<sequence length="481" mass="53228">MLASASATTHADDAHALIGEAPPSPAGPLAADDLRPIALPPAIPLPRALQTLRFSVRQIEFVFRYRRLLGETFRFRGVVDDEFVVLTSHPDHVKSLFTAKPDDAPSLTGESPLRPIVGPNSVLTAIGPRHMRQRKLLLPPFHGEAVQRYAEMIAAVADREIDSWPVGKPIRLAPSTQAITLDVIMAGIFGVEGLPEKGTPERGLRDAIRWAVGLSVRPEAQLFELLNIRREEPAGPLKRLLDHVDRFVYALIDQRREAGDAAQRADILSLLLEATDEDGTPLTDRELRDELLTLVLAGHETTANSLAWAFERLVRTPAAYDRLRDISRSGDAAFADEDGWIEATIHETMRSRPVIPMIGRRVTRPWELGEYRVPAGTSVAMSILLLHHREDVYPDPFAFRPERFLGVRPGTYTWIPFGGGIRRCLGAALAMAEQRVVLRAIARRTDLVAVDAAPEHARHRNVTMIPQEGARVIVQAKRPSG</sequence>
<dbReference type="InterPro" id="IPR036396">
    <property type="entry name" value="Cyt_P450_sf"/>
</dbReference>